<dbReference type="GO" id="GO:0004534">
    <property type="term" value="F:5'-3' RNA exonuclease activity"/>
    <property type="evidence" value="ECO:0007669"/>
    <property type="project" value="TreeGrafter"/>
</dbReference>
<protein>
    <submittedName>
        <fullName evidence="2">PHP domain-containing protein</fullName>
    </submittedName>
</protein>
<dbReference type="Proteomes" id="UP000678228">
    <property type="component" value="Unassembled WGS sequence"/>
</dbReference>
<dbReference type="PANTHER" id="PTHR42924">
    <property type="entry name" value="EXONUCLEASE"/>
    <property type="match status" value="1"/>
</dbReference>
<dbReference type="GO" id="GO:0035312">
    <property type="term" value="F:5'-3' DNA exonuclease activity"/>
    <property type="evidence" value="ECO:0007669"/>
    <property type="project" value="TreeGrafter"/>
</dbReference>
<dbReference type="Pfam" id="PF13263">
    <property type="entry name" value="PHP_C"/>
    <property type="match status" value="1"/>
</dbReference>
<dbReference type="Gene3D" id="3.20.20.140">
    <property type="entry name" value="Metal-dependent hydrolases"/>
    <property type="match status" value="1"/>
</dbReference>
<dbReference type="Pfam" id="PF02811">
    <property type="entry name" value="PHP"/>
    <property type="match status" value="1"/>
</dbReference>
<dbReference type="InterPro" id="IPR003141">
    <property type="entry name" value="Pol/His_phosphatase_N"/>
</dbReference>
<dbReference type="PANTHER" id="PTHR42924:SF3">
    <property type="entry name" value="POLYMERASE_HISTIDINOL PHOSPHATASE N-TERMINAL DOMAIN-CONTAINING PROTEIN"/>
    <property type="match status" value="1"/>
</dbReference>
<evidence type="ECO:0000313" key="3">
    <source>
        <dbReference type="Proteomes" id="UP000678228"/>
    </source>
</evidence>
<proteinExistence type="predicted"/>
<keyword evidence="3" id="KW-1185">Reference proteome</keyword>
<evidence type="ECO:0000313" key="2">
    <source>
        <dbReference type="EMBL" id="MBP3951058.1"/>
    </source>
</evidence>
<name>A0A941AQD7_9BACI</name>
<dbReference type="SMART" id="SM00481">
    <property type="entry name" value="POLIIIAc"/>
    <property type="match status" value="1"/>
</dbReference>
<dbReference type="EMBL" id="JAGKSQ010000003">
    <property type="protein sequence ID" value="MBP3951058.1"/>
    <property type="molecule type" value="Genomic_DNA"/>
</dbReference>
<feature type="domain" description="Polymerase/histidinol phosphatase N-terminal" evidence="1">
    <location>
        <begin position="3"/>
        <end position="83"/>
    </location>
</feature>
<dbReference type="InterPro" id="IPR016195">
    <property type="entry name" value="Pol/histidinol_Pase-like"/>
</dbReference>
<dbReference type="AlphaFoldDB" id="A0A941AQD7"/>
<dbReference type="SUPFAM" id="SSF89550">
    <property type="entry name" value="PHP domain-like"/>
    <property type="match status" value="1"/>
</dbReference>
<dbReference type="InterPro" id="IPR052018">
    <property type="entry name" value="PHP_domain"/>
</dbReference>
<evidence type="ECO:0000259" key="1">
    <source>
        <dbReference type="SMART" id="SM00481"/>
    </source>
</evidence>
<comment type="caution">
    <text evidence="2">The sequence shown here is derived from an EMBL/GenBank/DDBJ whole genome shotgun (WGS) entry which is preliminary data.</text>
</comment>
<accession>A0A941AQD7</accession>
<sequence length="259" mass="29817">MRIDFHSHVKLSKKSQFMPDYFREMMKEAKASGLTALAMTEHFNTSRFFDIFDFIDANYKYEHGYYLIDGLKLFPGIEVDIREKGHILLIGSRDTILRIRSSLENHLTEDTFISFDQLMNLTENEHILKIGAHPFRKSTPLHHLDLGQLRCLDAFDLNGKDLYAEDMSIYRRKLADLAQQVGLPIVGGSDTHHFLQYGSVYNDFDEECYTVEELKTLIKTGSYEVNISVDLEVKVRAATIVKKLLKEKLADGKKLTSSK</sequence>
<dbReference type="InterPro" id="IPR004013">
    <property type="entry name" value="PHP_dom"/>
</dbReference>
<dbReference type="RefSeq" id="WP_210596763.1">
    <property type="nucleotide sequence ID" value="NZ_JAGKSQ010000003.1"/>
</dbReference>
<reference evidence="2" key="1">
    <citation type="submission" date="2021-03" db="EMBL/GenBank/DDBJ databases">
        <title>Bacillus suaedae sp. nov., isolated from Suaeda aralocaspica.</title>
        <authorList>
            <person name="Lei R.F.R."/>
        </authorList>
    </citation>
    <scope>NUCLEOTIDE SEQUENCE</scope>
    <source>
        <strain evidence="2">YZJH907-2</strain>
    </source>
</reference>
<organism evidence="2 3">
    <name type="scientific">Halalkalibacter suaedae</name>
    <dbReference type="NCBI Taxonomy" id="2822140"/>
    <lineage>
        <taxon>Bacteria</taxon>
        <taxon>Bacillati</taxon>
        <taxon>Bacillota</taxon>
        <taxon>Bacilli</taxon>
        <taxon>Bacillales</taxon>
        <taxon>Bacillaceae</taxon>
        <taxon>Halalkalibacter</taxon>
    </lineage>
</organism>
<gene>
    <name evidence="2" type="ORF">J7W16_07910</name>
</gene>